<sequence>MQKAPHGGGALRSVGSGALFRLLDEAQIGQLDVDVAELRLAVLGRDRERKDHVLARHPVRGGGEGRAVGHLDRVERAQHLGEVAAHRHRIDHHQADLLVGPDDEDGAHGRGMRRGASVGQIGLGRQHVIELRHGQRGVVDDREGRRRAGIGGDVGLPLLVFLDGVDRDAHHLGVALRPFIGELRDGAELGGADRGEILRMREQDGVAVADPVVEADLALGGVGGEVGGDVVDAQSHVGLPG</sequence>
<reference evidence="1" key="1">
    <citation type="submission" date="2019-08" db="EMBL/GenBank/DDBJ databases">
        <authorList>
            <person name="Kucharzyk K."/>
            <person name="Murdoch R.W."/>
            <person name="Higgins S."/>
            <person name="Loffler F."/>
        </authorList>
    </citation>
    <scope>NUCLEOTIDE SEQUENCE</scope>
</reference>
<dbReference type="EMBL" id="VSSQ01000013">
    <property type="protein sequence ID" value="MPL60765.1"/>
    <property type="molecule type" value="Genomic_DNA"/>
</dbReference>
<dbReference type="AlphaFoldDB" id="A0A644T1I1"/>
<comment type="caution">
    <text evidence="1">The sequence shown here is derived from an EMBL/GenBank/DDBJ whole genome shotgun (WGS) entry which is preliminary data.</text>
</comment>
<proteinExistence type="predicted"/>
<protein>
    <submittedName>
        <fullName evidence="1">Uncharacterized protein</fullName>
    </submittedName>
</protein>
<evidence type="ECO:0000313" key="1">
    <source>
        <dbReference type="EMBL" id="MPL60765.1"/>
    </source>
</evidence>
<name>A0A644T1I1_9ZZZZ</name>
<accession>A0A644T1I1</accession>
<gene>
    <name evidence="1" type="ORF">SDC9_06327</name>
</gene>
<organism evidence="1">
    <name type="scientific">bioreactor metagenome</name>
    <dbReference type="NCBI Taxonomy" id="1076179"/>
    <lineage>
        <taxon>unclassified sequences</taxon>
        <taxon>metagenomes</taxon>
        <taxon>ecological metagenomes</taxon>
    </lineage>
</organism>